<dbReference type="EC" id="2.7.1.31" evidence="3"/>
<reference evidence="11 12" key="1">
    <citation type="submission" date="2015-08" db="EMBL/GenBank/DDBJ databases">
        <title>Ancestral chromatin configuration constrains chromatin evolution on differentiating sex chromosomes in Drosophila.</title>
        <authorList>
            <person name="Zhou Q."/>
            <person name="Bachtrog D."/>
        </authorList>
    </citation>
    <scope>NUCLEOTIDE SEQUENCE [LARGE SCALE GENOMIC DNA]</scope>
    <source>
        <tissue evidence="11">Whole larvae</tissue>
    </source>
</reference>
<evidence type="ECO:0000259" key="10">
    <source>
        <dbReference type="Pfam" id="PF13660"/>
    </source>
</evidence>
<dbReference type="FunFam" id="3.40.50.10180:FF:000001">
    <property type="entry name" value="Glycerate kinase"/>
    <property type="match status" value="1"/>
</dbReference>
<comment type="similarity">
    <text evidence="2">Belongs to the glycerate kinase type-2 family.</text>
</comment>
<evidence type="ECO:0000256" key="7">
    <source>
        <dbReference type="ARBA" id="ARBA00022777"/>
    </source>
</evidence>
<dbReference type="Gene3D" id="3.40.50.10180">
    <property type="entry name" value="Glycerate kinase, MOFRL-like N-terminal domain"/>
    <property type="match status" value="1"/>
</dbReference>
<dbReference type="GO" id="GO:0005524">
    <property type="term" value="F:ATP binding"/>
    <property type="evidence" value="ECO:0007669"/>
    <property type="project" value="UniProtKB-KW"/>
</dbReference>
<dbReference type="InterPro" id="IPR007835">
    <property type="entry name" value="MOFRL"/>
</dbReference>
<evidence type="ECO:0000256" key="1">
    <source>
        <dbReference type="ARBA" id="ARBA00000694"/>
    </source>
</evidence>
<evidence type="ECO:0000313" key="12">
    <source>
        <dbReference type="Proteomes" id="UP000494163"/>
    </source>
</evidence>
<dbReference type="OrthoDB" id="44918at2759"/>
<evidence type="ECO:0000313" key="11">
    <source>
        <dbReference type="EMBL" id="ALC38228.1"/>
    </source>
</evidence>
<dbReference type="Gene3D" id="3.40.1480.10">
    <property type="entry name" value="MOFRL domain"/>
    <property type="match status" value="1"/>
</dbReference>
<dbReference type="GO" id="GO:0005737">
    <property type="term" value="C:cytoplasm"/>
    <property type="evidence" value="ECO:0007669"/>
    <property type="project" value="TreeGrafter"/>
</dbReference>
<gene>
    <name evidence="11" type="ORF">Dbus_chr2Lg313</name>
</gene>
<dbReference type="InterPro" id="IPR039760">
    <property type="entry name" value="MOFRL_protein"/>
</dbReference>
<evidence type="ECO:0000256" key="2">
    <source>
        <dbReference type="ARBA" id="ARBA00005393"/>
    </source>
</evidence>
<comment type="catalytic activity">
    <reaction evidence="1">
        <text>(R)-glycerate + ATP = (2R)-3-phosphoglycerate + ADP + H(+)</text>
        <dbReference type="Rhea" id="RHEA:23516"/>
        <dbReference type="ChEBI" id="CHEBI:15378"/>
        <dbReference type="ChEBI" id="CHEBI:16659"/>
        <dbReference type="ChEBI" id="CHEBI:30616"/>
        <dbReference type="ChEBI" id="CHEBI:58272"/>
        <dbReference type="ChEBI" id="CHEBI:456216"/>
        <dbReference type="EC" id="2.7.1.31"/>
    </reaction>
</comment>
<dbReference type="EMBL" id="CP012523">
    <property type="protein sequence ID" value="ALC38228.1"/>
    <property type="molecule type" value="Genomic_DNA"/>
</dbReference>
<keyword evidence="12" id="KW-1185">Reference proteome</keyword>
<feature type="domain" description="MOFRL" evidence="9">
    <location>
        <begin position="370"/>
        <end position="482"/>
    </location>
</feature>
<proteinExistence type="inferred from homology"/>
<dbReference type="STRING" id="30019.A0A0M4DZW6"/>
<dbReference type="PANTHER" id="PTHR12227">
    <property type="entry name" value="GLYCERATE KINASE"/>
    <property type="match status" value="1"/>
</dbReference>
<dbReference type="AlphaFoldDB" id="A0A0M4DZW6"/>
<dbReference type="PANTHER" id="PTHR12227:SF0">
    <property type="entry name" value="GLYCERATE KINASE"/>
    <property type="match status" value="1"/>
</dbReference>
<feature type="domain" description="MOFRL-associated" evidence="10">
    <location>
        <begin position="10"/>
        <end position="263"/>
    </location>
</feature>
<evidence type="ECO:0000259" key="9">
    <source>
        <dbReference type="Pfam" id="PF05161"/>
    </source>
</evidence>
<keyword evidence="7" id="KW-0418">Kinase</keyword>
<dbReference type="Pfam" id="PF13660">
    <property type="entry name" value="DUF4147"/>
    <property type="match status" value="1"/>
</dbReference>
<name>A0A0M4DZW6_DROBS</name>
<dbReference type="SMR" id="A0A0M4DZW6"/>
<keyword evidence="5" id="KW-0808">Transferase</keyword>
<keyword evidence="8" id="KW-0067">ATP-binding</keyword>
<evidence type="ECO:0000256" key="5">
    <source>
        <dbReference type="ARBA" id="ARBA00022679"/>
    </source>
</evidence>
<dbReference type="InterPro" id="IPR037035">
    <property type="entry name" value="GK-like_C_sf"/>
</dbReference>
<dbReference type="OMA" id="GKAAWRM"/>
<dbReference type="InterPro" id="IPR038614">
    <property type="entry name" value="GK_N_sf"/>
</dbReference>
<protein>
    <recommendedName>
        <fullName evidence="4">Glycerate kinase</fullName>
        <ecNumber evidence="3">2.7.1.31</ecNumber>
    </recommendedName>
</protein>
<accession>A0A0M4DZW6</accession>
<evidence type="ECO:0000256" key="3">
    <source>
        <dbReference type="ARBA" id="ARBA00012101"/>
    </source>
</evidence>
<evidence type="ECO:0000256" key="4">
    <source>
        <dbReference type="ARBA" id="ARBA00020720"/>
    </source>
</evidence>
<organism evidence="11 12">
    <name type="scientific">Drosophila busckii</name>
    <name type="common">Fruit fly</name>
    <dbReference type="NCBI Taxonomy" id="30019"/>
    <lineage>
        <taxon>Eukaryota</taxon>
        <taxon>Metazoa</taxon>
        <taxon>Ecdysozoa</taxon>
        <taxon>Arthropoda</taxon>
        <taxon>Hexapoda</taxon>
        <taxon>Insecta</taxon>
        <taxon>Pterygota</taxon>
        <taxon>Neoptera</taxon>
        <taxon>Endopterygota</taxon>
        <taxon>Diptera</taxon>
        <taxon>Brachycera</taxon>
        <taxon>Muscomorpha</taxon>
        <taxon>Ephydroidea</taxon>
        <taxon>Drosophilidae</taxon>
        <taxon>Drosophila</taxon>
    </lineage>
</organism>
<dbReference type="Pfam" id="PF05161">
    <property type="entry name" value="MOFRL"/>
    <property type="match status" value="1"/>
</dbReference>
<dbReference type="GO" id="GO:0008887">
    <property type="term" value="F:glycerate kinase activity"/>
    <property type="evidence" value="ECO:0007669"/>
    <property type="project" value="UniProtKB-EC"/>
</dbReference>
<dbReference type="Proteomes" id="UP000494163">
    <property type="component" value="Chromosome 2L"/>
</dbReference>
<dbReference type="InterPro" id="IPR025286">
    <property type="entry name" value="MOFRL_assoc_dom"/>
</dbReference>
<evidence type="ECO:0000256" key="6">
    <source>
        <dbReference type="ARBA" id="ARBA00022741"/>
    </source>
</evidence>
<keyword evidence="6" id="KW-0547">Nucleotide-binding</keyword>
<sequence length="489" mass="53168">MAKRQHTWTHMRQIFKQAVNAVQPEGIFADHQSFDLRPKINETDKRVHIKLGGQQEDITGKTCHIVGFGKAVLGMASKVQQDLAQYSAGGVLSVPLNSLQQMQLTNEMEKLRLYEGAANNLPDETALEAAQAIKELAANMTSKDVLFVFISGGGSALLPLPRAPLTLLDKRNIADKLMKCGASIQELNTVRIACSDIKGGRLAQAASGAHLLVTFVLSDIIGDPLELIACGPTVQFKPAGITALELLQKYQVWEELTAEQQSVFQTPVEQQQLQLNERVFVVGSNVKATARAAQEAAQLGYIPCVLKCAVQGDVSSVASDYQRLLQGIQEFNLGNINQQQLHERFAFQEQAFQQLLQALEQHMTSKAPLFLICGGEPVIKVTGQGLGGRSQHLALFMSQILHRDESLKQCSFLAAGTDGIDGPTTAAGAIADSSVIEDFLTAHTLDELAEILRNCDSFNFYAQLQAGGYHILTGHTGTNVMDLHFLVVP</sequence>
<evidence type="ECO:0000256" key="8">
    <source>
        <dbReference type="ARBA" id="ARBA00022840"/>
    </source>
</evidence>
<dbReference type="SUPFAM" id="SSF82544">
    <property type="entry name" value="GckA/TtuD-like"/>
    <property type="match status" value="1"/>
</dbReference>